<evidence type="ECO:0008006" key="2">
    <source>
        <dbReference type="Google" id="ProtNLM"/>
    </source>
</evidence>
<gene>
    <name evidence="1" type="ORF">S03H2_43568</name>
</gene>
<evidence type="ECO:0000313" key="1">
    <source>
        <dbReference type="EMBL" id="GAH71444.1"/>
    </source>
</evidence>
<accession>X1IZC9</accession>
<organism evidence="1">
    <name type="scientific">marine sediment metagenome</name>
    <dbReference type="NCBI Taxonomy" id="412755"/>
    <lineage>
        <taxon>unclassified sequences</taxon>
        <taxon>metagenomes</taxon>
        <taxon>ecological metagenomes</taxon>
    </lineage>
</organism>
<feature type="non-terminal residue" evidence="1">
    <location>
        <position position="181"/>
    </location>
</feature>
<dbReference type="EMBL" id="BARU01027190">
    <property type="protein sequence ID" value="GAH71444.1"/>
    <property type="molecule type" value="Genomic_DNA"/>
</dbReference>
<proteinExistence type="predicted"/>
<comment type="caution">
    <text evidence="1">The sequence shown here is derived from an EMBL/GenBank/DDBJ whole genome shotgun (WGS) entry which is preliminary data.</text>
</comment>
<protein>
    <recommendedName>
        <fullName evidence="2">Sialidase domain-containing protein</fullName>
    </recommendedName>
</protein>
<name>X1IZC9_9ZZZZ</name>
<sequence length="181" mass="20129">MKRRNFIKTTGTISALASLIPMTGFRSYLGNDTSELQNFILQNYDAEQEESPSIVTDGKGNMWIFSLRRMSYPLDKESISAFSFNGGDWKEIEPVTASEGQYEAPVASCAQGGKPVVAWCEINSGNWQINVSALGKTGFEKPIKLKTKAGKPINPVLIAPDKNRTWIAWENYHKGKFSICI</sequence>
<reference evidence="1" key="1">
    <citation type="journal article" date="2014" name="Front. Microbiol.">
        <title>High frequency of phylogenetically diverse reductive dehalogenase-homologous genes in deep subseafloor sedimentary metagenomes.</title>
        <authorList>
            <person name="Kawai M."/>
            <person name="Futagami T."/>
            <person name="Toyoda A."/>
            <person name="Takaki Y."/>
            <person name="Nishi S."/>
            <person name="Hori S."/>
            <person name="Arai W."/>
            <person name="Tsubouchi T."/>
            <person name="Morono Y."/>
            <person name="Uchiyama I."/>
            <person name="Ito T."/>
            <person name="Fujiyama A."/>
            <person name="Inagaki F."/>
            <person name="Takami H."/>
        </authorList>
    </citation>
    <scope>NUCLEOTIDE SEQUENCE</scope>
    <source>
        <strain evidence="1">Expedition CK06-06</strain>
    </source>
</reference>
<dbReference type="AlphaFoldDB" id="X1IZC9"/>